<name>A0ABP8M194_9BACT</name>
<dbReference type="NCBIfam" id="TIGR04183">
    <property type="entry name" value="Por_Secre_tail"/>
    <property type="match status" value="1"/>
</dbReference>
<dbReference type="RefSeq" id="WP_345161067.1">
    <property type="nucleotide sequence ID" value="NZ_BAABHC010000029.1"/>
</dbReference>
<evidence type="ECO:0008006" key="14">
    <source>
        <dbReference type="Google" id="ProtNLM"/>
    </source>
</evidence>
<comment type="caution">
    <text evidence="12">The sequence shown here is derived from an EMBL/GenBank/DDBJ whole genome shotgun (WGS) entry which is preliminary data.</text>
</comment>
<keyword evidence="4" id="KW-0732">Signal</keyword>
<dbReference type="InterPro" id="IPR021720">
    <property type="entry name" value="Malectin_dom"/>
</dbReference>
<dbReference type="Pfam" id="PF18962">
    <property type="entry name" value="Por_Secre_tail"/>
    <property type="match status" value="1"/>
</dbReference>
<evidence type="ECO:0000256" key="2">
    <source>
        <dbReference type="ARBA" id="ARBA00009141"/>
    </source>
</evidence>
<dbReference type="NCBIfam" id="NF012200">
    <property type="entry name" value="choice_anch_D"/>
    <property type="match status" value="1"/>
</dbReference>
<proteinExistence type="inferred from homology"/>
<evidence type="ECO:0000256" key="1">
    <source>
        <dbReference type="ARBA" id="ARBA00004115"/>
    </source>
</evidence>
<dbReference type="SUPFAM" id="SSF49785">
    <property type="entry name" value="Galactose-binding domain-like"/>
    <property type="match status" value="2"/>
</dbReference>
<evidence type="ECO:0000259" key="11">
    <source>
        <dbReference type="Pfam" id="PF18962"/>
    </source>
</evidence>
<dbReference type="PANTHER" id="PTHR13460">
    <property type="match status" value="1"/>
</dbReference>
<keyword evidence="3" id="KW-0812">Transmembrane</keyword>
<keyword evidence="9" id="KW-0119">Carbohydrate metabolism</keyword>
<dbReference type="PANTHER" id="PTHR13460:SF0">
    <property type="entry name" value="MALECTIN"/>
    <property type="match status" value="1"/>
</dbReference>
<dbReference type="InterPro" id="IPR039155">
    <property type="entry name" value="MLEC"/>
</dbReference>
<evidence type="ECO:0000256" key="7">
    <source>
        <dbReference type="ARBA" id="ARBA00023136"/>
    </source>
</evidence>
<evidence type="ECO:0000256" key="6">
    <source>
        <dbReference type="ARBA" id="ARBA00022989"/>
    </source>
</evidence>
<dbReference type="NCBIfam" id="NF047446">
    <property type="entry name" value="barrel_OmpL47"/>
    <property type="match status" value="1"/>
</dbReference>
<evidence type="ECO:0000259" key="10">
    <source>
        <dbReference type="Pfam" id="PF11721"/>
    </source>
</evidence>
<keyword evidence="5" id="KW-0256">Endoplasmic reticulum</keyword>
<keyword evidence="6" id="KW-1133">Transmembrane helix</keyword>
<dbReference type="InterPro" id="IPR026444">
    <property type="entry name" value="Secre_tail"/>
</dbReference>
<dbReference type="EMBL" id="BAABHC010000029">
    <property type="protein sequence ID" value="GAA4440123.1"/>
    <property type="molecule type" value="Genomic_DNA"/>
</dbReference>
<accession>A0ABP8M194</accession>
<dbReference type="Pfam" id="PF11721">
    <property type="entry name" value="Malectin"/>
    <property type="match status" value="1"/>
</dbReference>
<dbReference type="InterPro" id="IPR013783">
    <property type="entry name" value="Ig-like_fold"/>
</dbReference>
<keyword evidence="7" id="KW-0472">Membrane</keyword>
<evidence type="ECO:0000256" key="5">
    <source>
        <dbReference type="ARBA" id="ARBA00022824"/>
    </source>
</evidence>
<protein>
    <recommendedName>
        <fullName evidence="14">Por secretion system C-terminal sorting domain-containing protein</fullName>
    </recommendedName>
</protein>
<keyword evidence="13" id="KW-1185">Reference proteome</keyword>
<sequence>MKKQYTTYLNGTLLLSIKWLLLLVISITYGNAAYAVEKQTQDASLVSNITASSGRSYVLGNLAVGVTHYTDRTYEVTSVPASLAGASMVRTANDDKRNTSSSLLSFTLSQQATVYVAYDPRATALPSWLSGWQKLTDRVGVNDSKISYMDLYSKSFPAGAVSLGGNMQSPAAGAENNYFMVAKAAQAATGGVISNITASSGRSYALGSLAVGATHYTDRTYTVTSVPTSLSGAAFIRTANDDKRSTASSLLSFTLGESATVYIAYDPRATALPAWLGGWQKITDRIGVDDSQISHMELYSKSFPAGAVSLGGNMQSPAAGAQTNYFVIAKAAAANTGEEVKVNFQLAASTTPSGYIKDSGLPFDAGRGYGWINPSTKQPQDLTANMRERSGTLEARLRTLAQMQATNSGQVPGTWEYVVPNGSYNVSVSAGDPSYTDSKHQINVEGKAAIAGFVPSSQQKFQSATVVVSVGDGKLTVDATGGTNTKINYIIISPATTGEDIVPPVASVKFTGTEQSSGVYKNEVYVSVTASDEGGSGLASVQYSLNNGAYTAYTSPVKISNPGNYTFRAKARDNSGNETITQLYSFSVVTATESNTYMVIENQDFFPAPDQLTFSLVQIPWRRTNSDGTYTPYNENHNKVKLRIHNKGTGALVVSSLVLSNPAAWKIAQINGVDFNASAALPLSINSKAYAELLIEFIAVDQATEVKVLEDVLKIYSNDDLTPYKEVKLRGLWQKQGEGGSEPHAQQIINALGFRSRTGFNSNDGVSDGSYIMPNSDEILSAYFLRVDPSKPVHVVQMAAYHGCCSQTETFQWYDKGSTTSKVLFTHENLDAQSLLPRRNGSTRLAEGSFTPTATTANPTAAFGFRVFYSYSDREKNYQDKIAMRIWKAVDSNGNIIPNAYLLGMDYLGTQYTNYDYQDNIYYVSNVKPEAGPVHYSELGATPTTDFDFGAVMAGSSKTLTVNIKNLGGTYSGGSDPAVQIQKVEIVGPNLADFSTTAPATTTLAAQASTSVSVKFSPNSRGIKNAALLVYYNSAASPLRVPLYGIANDNTATISAIKRIKGAADASVTIGGKVWEADINYRKGSIKLDKQLVTTPVAATDDDVLYQTYLSASANLAETRYEIPIANGSYMVRMHFVENYFSAVGARVFNTTIGNQLRLSNFDIYSEVGYRSALVKDFEVNVSDGLLNLKFNPTADRLAIAGLEIFKATSASALASSLNVENAAVLQENAGAALLVYPNPTSGGKIYAEVTSFGKEEAITITVHDVLGRVVSSMDAKTDSQGSAQVEMQGHSQMRRGMYIIRAKGPHGKAQTKLLVY</sequence>
<evidence type="ECO:0000313" key="13">
    <source>
        <dbReference type="Proteomes" id="UP001500552"/>
    </source>
</evidence>
<gene>
    <name evidence="12" type="ORF">GCM10023188_37000</name>
</gene>
<comment type="similarity">
    <text evidence="2">Belongs to the malectin family.</text>
</comment>
<evidence type="ECO:0000256" key="8">
    <source>
        <dbReference type="ARBA" id="ARBA00023180"/>
    </source>
</evidence>
<evidence type="ECO:0000256" key="4">
    <source>
        <dbReference type="ARBA" id="ARBA00022729"/>
    </source>
</evidence>
<reference evidence="13" key="1">
    <citation type="journal article" date="2019" name="Int. J. Syst. Evol. Microbiol.">
        <title>The Global Catalogue of Microorganisms (GCM) 10K type strain sequencing project: providing services to taxonomists for standard genome sequencing and annotation.</title>
        <authorList>
            <consortium name="The Broad Institute Genomics Platform"/>
            <consortium name="The Broad Institute Genome Sequencing Center for Infectious Disease"/>
            <person name="Wu L."/>
            <person name="Ma J."/>
        </authorList>
    </citation>
    <scope>NUCLEOTIDE SEQUENCE [LARGE SCALE GENOMIC DNA]</scope>
    <source>
        <strain evidence="13">JCM 17926</strain>
    </source>
</reference>
<organism evidence="12 13">
    <name type="scientific">Pontibacter saemangeumensis</name>
    <dbReference type="NCBI Taxonomy" id="1084525"/>
    <lineage>
        <taxon>Bacteria</taxon>
        <taxon>Pseudomonadati</taxon>
        <taxon>Bacteroidota</taxon>
        <taxon>Cytophagia</taxon>
        <taxon>Cytophagales</taxon>
        <taxon>Hymenobacteraceae</taxon>
        <taxon>Pontibacter</taxon>
    </lineage>
</organism>
<keyword evidence="8" id="KW-0325">Glycoprotein</keyword>
<dbReference type="Proteomes" id="UP001500552">
    <property type="component" value="Unassembled WGS sequence"/>
</dbReference>
<feature type="domain" description="Secretion system C-terminal sorting" evidence="11">
    <location>
        <begin position="1236"/>
        <end position="1316"/>
    </location>
</feature>
<dbReference type="InterPro" id="IPR058094">
    <property type="entry name" value="Ig-like_OmpL47-like"/>
</dbReference>
<dbReference type="InterPro" id="IPR008979">
    <property type="entry name" value="Galactose-bd-like_sf"/>
</dbReference>
<evidence type="ECO:0000256" key="9">
    <source>
        <dbReference type="ARBA" id="ARBA00023277"/>
    </source>
</evidence>
<evidence type="ECO:0000313" key="12">
    <source>
        <dbReference type="EMBL" id="GAA4440123.1"/>
    </source>
</evidence>
<comment type="subcellular location">
    <subcellularLocation>
        <location evidence="1">Endoplasmic reticulum membrane</location>
        <topology evidence="1">Single-pass type I membrane protein</topology>
    </subcellularLocation>
</comment>
<evidence type="ECO:0000256" key="3">
    <source>
        <dbReference type="ARBA" id="ARBA00022692"/>
    </source>
</evidence>
<feature type="domain" description="Malectin" evidence="10">
    <location>
        <begin position="1066"/>
        <end position="1194"/>
    </location>
</feature>
<dbReference type="Gene3D" id="2.60.120.430">
    <property type="entry name" value="Galactose-binding lectin"/>
    <property type="match status" value="2"/>
</dbReference>
<dbReference type="Gene3D" id="2.60.40.10">
    <property type="entry name" value="Immunoglobulins"/>
    <property type="match status" value="2"/>
</dbReference>